<protein>
    <submittedName>
        <fullName evidence="15">Site-2 protease family protein</fullName>
    </submittedName>
</protein>
<name>A0A2H0QX34_9BACT</name>
<evidence type="ECO:0000256" key="11">
    <source>
        <dbReference type="ARBA" id="ARBA00023049"/>
    </source>
</evidence>
<keyword evidence="8" id="KW-0378">Hydrolase</keyword>
<dbReference type="AlphaFoldDB" id="A0A2H0QX34"/>
<evidence type="ECO:0000256" key="3">
    <source>
        <dbReference type="ARBA" id="ARBA00007931"/>
    </source>
</evidence>
<dbReference type="Proteomes" id="UP000231333">
    <property type="component" value="Unassembled WGS sequence"/>
</dbReference>
<evidence type="ECO:0000313" key="16">
    <source>
        <dbReference type="Proteomes" id="UP000231333"/>
    </source>
</evidence>
<reference evidence="15 16" key="1">
    <citation type="submission" date="2017-09" db="EMBL/GenBank/DDBJ databases">
        <title>Depth-based differentiation of microbial function through sediment-hosted aquifers and enrichment of novel symbionts in the deep terrestrial subsurface.</title>
        <authorList>
            <person name="Probst A.J."/>
            <person name="Ladd B."/>
            <person name="Jarett J.K."/>
            <person name="Geller-Mcgrath D.E."/>
            <person name="Sieber C.M."/>
            <person name="Emerson J.B."/>
            <person name="Anantharaman K."/>
            <person name="Thomas B.C."/>
            <person name="Malmstrom R."/>
            <person name="Stieglmeier M."/>
            <person name="Klingl A."/>
            <person name="Woyke T."/>
            <person name="Ryan C.M."/>
            <person name="Banfield J.F."/>
        </authorList>
    </citation>
    <scope>NUCLEOTIDE SEQUENCE [LARGE SCALE GENOMIC DNA]</scope>
    <source>
        <strain evidence="15">CG10_big_fil_rev_8_21_14_0_10_42_12</strain>
    </source>
</reference>
<evidence type="ECO:0000259" key="14">
    <source>
        <dbReference type="Pfam" id="PF02163"/>
    </source>
</evidence>
<evidence type="ECO:0000256" key="13">
    <source>
        <dbReference type="SAM" id="Phobius"/>
    </source>
</evidence>
<dbReference type="Pfam" id="PF02163">
    <property type="entry name" value="Peptidase_M50"/>
    <property type="match status" value="2"/>
</dbReference>
<evidence type="ECO:0000256" key="9">
    <source>
        <dbReference type="ARBA" id="ARBA00022833"/>
    </source>
</evidence>
<organism evidence="15 16">
    <name type="scientific">Candidatus Zambryskibacteria bacterium CG10_big_fil_rev_8_21_14_0_10_42_12</name>
    <dbReference type="NCBI Taxonomy" id="1975115"/>
    <lineage>
        <taxon>Bacteria</taxon>
        <taxon>Candidatus Zambryskiibacteriota</taxon>
    </lineage>
</organism>
<feature type="domain" description="Peptidase M50" evidence="14">
    <location>
        <begin position="120"/>
        <end position="157"/>
    </location>
</feature>
<feature type="transmembrane region" description="Helical" evidence="13">
    <location>
        <begin position="50"/>
        <end position="72"/>
    </location>
</feature>
<comment type="cofactor">
    <cofactor evidence="1">
        <name>Zn(2+)</name>
        <dbReference type="ChEBI" id="CHEBI:29105"/>
    </cofactor>
</comment>
<dbReference type="GO" id="GO:0046872">
    <property type="term" value="F:metal ion binding"/>
    <property type="evidence" value="ECO:0007669"/>
    <property type="project" value="UniProtKB-KW"/>
</dbReference>
<keyword evidence="5 15" id="KW-0645">Protease</keyword>
<evidence type="ECO:0000256" key="8">
    <source>
        <dbReference type="ARBA" id="ARBA00022801"/>
    </source>
</evidence>
<comment type="similarity">
    <text evidence="3">Belongs to the peptidase M50B family.</text>
</comment>
<evidence type="ECO:0000313" key="15">
    <source>
        <dbReference type="EMBL" id="PIR38827.1"/>
    </source>
</evidence>
<keyword evidence="12 13" id="KW-0472">Membrane</keyword>
<feature type="transmembrane region" description="Helical" evidence="13">
    <location>
        <begin position="124"/>
        <end position="142"/>
    </location>
</feature>
<evidence type="ECO:0000256" key="1">
    <source>
        <dbReference type="ARBA" id="ARBA00001947"/>
    </source>
</evidence>
<gene>
    <name evidence="15" type="ORF">COV34_00295</name>
</gene>
<feature type="transmembrane region" description="Helical" evidence="13">
    <location>
        <begin position="171"/>
        <end position="192"/>
    </location>
</feature>
<dbReference type="InterPro" id="IPR008915">
    <property type="entry name" value="Peptidase_M50"/>
</dbReference>
<dbReference type="InterPro" id="IPR052348">
    <property type="entry name" value="Metallopeptidase_M50B"/>
</dbReference>
<feature type="transmembrane region" description="Helical" evidence="13">
    <location>
        <begin position="92"/>
        <end position="112"/>
    </location>
</feature>
<dbReference type="PANTHER" id="PTHR35864">
    <property type="entry name" value="ZINC METALLOPROTEASE MJ0611-RELATED"/>
    <property type="match status" value="1"/>
</dbReference>
<evidence type="ECO:0000256" key="2">
    <source>
        <dbReference type="ARBA" id="ARBA00004651"/>
    </source>
</evidence>
<keyword evidence="11" id="KW-0482">Metalloprotease</keyword>
<evidence type="ECO:0000256" key="7">
    <source>
        <dbReference type="ARBA" id="ARBA00022723"/>
    </source>
</evidence>
<evidence type="ECO:0000256" key="12">
    <source>
        <dbReference type="ARBA" id="ARBA00023136"/>
    </source>
</evidence>
<keyword evidence="6 13" id="KW-0812">Transmembrane</keyword>
<dbReference type="GO" id="GO:0005886">
    <property type="term" value="C:plasma membrane"/>
    <property type="evidence" value="ECO:0007669"/>
    <property type="project" value="UniProtKB-SubCell"/>
</dbReference>
<evidence type="ECO:0000256" key="4">
    <source>
        <dbReference type="ARBA" id="ARBA00022475"/>
    </source>
</evidence>
<proteinExistence type="inferred from homology"/>
<feature type="transmembrane region" description="Helical" evidence="13">
    <location>
        <begin position="6"/>
        <end position="29"/>
    </location>
</feature>
<keyword evidence="7" id="KW-0479">Metal-binding</keyword>
<comment type="caution">
    <text evidence="15">The sequence shown here is derived from an EMBL/GenBank/DDBJ whole genome shotgun (WGS) entry which is preliminary data.</text>
</comment>
<sequence>MAGIDFFFVIAILLVSVVLHELAHGYAALKLGDPTALYAGRLTLNPLKHIDPFGSLLLPIMGYLLGGFIIGWAKPVPFNPYNLQAGRWGEALVAAAGPASNIVIALLFTLLIRFGGFAGGFIDIVSYIVLINIVLACFNLIPIPPLDGSKIVFAFLPLPFVYKYRMMLESYGIFLAIAILFVVWPLLFPFVLDVFGLVTGIPV</sequence>
<keyword evidence="10 13" id="KW-1133">Transmembrane helix</keyword>
<dbReference type="PANTHER" id="PTHR35864:SF1">
    <property type="entry name" value="ZINC METALLOPROTEASE YWHC-RELATED"/>
    <property type="match status" value="1"/>
</dbReference>
<evidence type="ECO:0000256" key="6">
    <source>
        <dbReference type="ARBA" id="ARBA00022692"/>
    </source>
</evidence>
<dbReference type="GO" id="GO:0006508">
    <property type="term" value="P:proteolysis"/>
    <property type="evidence" value="ECO:0007669"/>
    <property type="project" value="UniProtKB-KW"/>
</dbReference>
<evidence type="ECO:0000256" key="10">
    <source>
        <dbReference type="ARBA" id="ARBA00022989"/>
    </source>
</evidence>
<evidence type="ECO:0000256" key="5">
    <source>
        <dbReference type="ARBA" id="ARBA00022670"/>
    </source>
</evidence>
<dbReference type="GO" id="GO:0008237">
    <property type="term" value="F:metallopeptidase activity"/>
    <property type="evidence" value="ECO:0007669"/>
    <property type="project" value="UniProtKB-KW"/>
</dbReference>
<dbReference type="CDD" id="cd06158">
    <property type="entry name" value="S2P-M50_like_1"/>
    <property type="match status" value="1"/>
</dbReference>
<keyword evidence="4" id="KW-1003">Cell membrane</keyword>
<keyword evidence="9" id="KW-0862">Zinc</keyword>
<comment type="subcellular location">
    <subcellularLocation>
        <location evidence="2">Cell membrane</location>
        <topology evidence="2">Multi-pass membrane protein</topology>
    </subcellularLocation>
</comment>
<feature type="domain" description="Peptidase M50" evidence="14">
    <location>
        <begin position="9"/>
        <end position="112"/>
    </location>
</feature>
<dbReference type="InterPro" id="IPR044537">
    <property type="entry name" value="Rip2-like"/>
</dbReference>
<dbReference type="EMBL" id="PCXL01000007">
    <property type="protein sequence ID" value="PIR38827.1"/>
    <property type="molecule type" value="Genomic_DNA"/>
</dbReference>
<accession>A0A2H0QX34</accession>